<dbReference type="EMBL" id="UASO01000001">
    <property type="protein sequence ID" value="SPX50625.1"/>
    <property type="molecule type" value="Genomic_DNA"/>
</dbReference>
<proteinExistence type="predicted"/>
<gene>
    <name evidence="3" type="ORF">NCTC9645_00124</name>
</gene>
<dbReference type="CDD" id="cd03789">
    <property type="entry name" value="GT9_LPS_heptosyltransferase"/>
    <property type="match status" value="1"/>
</dbReference>
<keyword evidence="1" id="KW-0328">Glycosyltransferase</keyword>
<dbReference type="AlphaFoldDB" id="A0A2X1Q2K7"/>
<dbReference type="InterPro" id="IPR002201">
    <property type="entry name" value="Glyco_trans_9"/>
</dbReference>
<evidence type="ECO:0000256" key="2">
    <source>
        <dbReference type="ARBA" id="ARBA00022679"/>
    </source>
</evidence>
<dbReference type="InterPro" id="IPR051199">
    <property type="entry name" value="LPS_LOS_Heptosyltrfase"/>
</dbReference>
<dbReference type="GO" id="GO:0005829">
    <property type="term" value="C:cytosol"/>
    <property type="evidence" value="ECO:0007669"/>
    <property type="project" value="TreeGrafter"/>
</dbReference>
<sequence>MSFVNKKKNDFHFQSNFFISLSLYRMTQNINNCRNEVRMMHDATMQGSPRKKFNKIRELNRRRNYFTKKVRNALRVGVAKALWDRRRRQPVDLSSAKTVLLMRNEGAVGDVVVDSALVKCLHQSGYIVDFLLTTSNSQVMRYNPRIRHIYEADPVTSADFLRKFNHNVPRDVINELANNKYDIIIDPSLFDIPVHRLRLFRQIKAKSVLGFNKWPSIKHYSHSFDFDCQRWHVTKTFELIADYLQLDTRGLDAYDLAVPGPIMQEVAQYLASLSGKAVVINIFAGHADRSLSQTQLAELLDKLLARHPGSAVILLDHRREIRIPLPPEVVINPFNTLHHAMALIAQAELIISPDTSVVHMAAAWNKPLIAVYKDVLLNNRLWAPGYDNARQIIVKCGKVHQHRGLVDRIIAALPETL</sequence>
<evidence type="ECO:0000313" key="4">
    <source>
        <dbReference type="Proteomes" id="UP000250675"/>
    </source>
</evidence>
<evidence type="ECO:0000256" key="1">
    <source>
        <dbReference type="ARBA" id="ARBA00022676"/>
    </source>
</evidence>
<accession>A0A2X1Q2K7</accession>
<keyword evidence="2 3" id="KW-0808">Transferase</keyword>
<organism evidence="3 4">
    <name type="scientific">Klebsiella pneumoniae</name>
    <dbReference type="NCBI Taxonomy" id="573"/>
    <lineage>
        <taxon>Bacteria</taxon>
        <taxon>Pseudomonadati</taxon>
        <taxon>Pseudomonadota</taxon>
        <taxon>Gammaproteobacteria</taxon>
        <taxon>Enterobacterales</taxon>
        <taxon>Enterobacteriaceae</taxon>
        <taxon>Klebsiella/Raoultella group</taxon>
        <taxon>Klebsiella</taxon>
        <taxon>Klebsiella pneumoniae complex</taxon>
    </lineage>
</organism>
<protein>
    <submittedName>
        <fullName evidence="3">Heptosyltransferase family protein</fullName>
    </submittedName>
</protein>
<dbReference type="PANTHER" id="PTHR30160">
    <property type="entry name" value="TETRAACYLDISACCHARIDE 4'-KINASE-RELATED"/>
    <property type="match status" value="1"/>
</dbReference>
<dbReference type="GO" id="GO:0008713">
    <property type="term" value="F:ADP-heptose-lipopolysaccharide heptosyltransferase activity"/>
    <property type="evidence" value="ECO:0007669"/>
    <property type="project" value="TreeGrafter"/>
</dbReference>
<dbReference type="Gene3D" id="3.40.50.2000">
    <property type="entry name" value="Glycogen Phosphorylase B"/>
    <property type="match status" value="2"/>
</dbReference>
<dbReference type="SUPFAM" id="SSF53756">
    <property type="entry name" value="UDP-Glycosyltransferase/glycogen phosphorylase"/>
    <property type="match status" value="1"/>
</dbReference>
<evidence type="ECO:0000313" key="3">
    <source>
        <dbReference type="EMBL" id="SPX50625.1"/>
    </source>
</evidence>
<reference evidence="3 4" key="1">
    <citation type="submission" date="2018-06" db="EMBL/GenBank/DDBJ databases">
        <authorList>
            <consortium name="Pathogen Informatics"/>
            <person name="Doyle S."/>
        </authorList>
    </citation>
    <scope>NUCLEOTIDE SEQUENCE [LARGE SCALE GENOMIC DNA]</scope>
    <source>
        <strain evidence="3 4">NCTC9645</strain>
    </source>
</reference>
<dbReference type="GO" id="GO:0009244">
    <property type="term" value="P:lipopolysaccharide core region biosynthetic process"/>
    <property type="evidence" value="ECO:0007669"/>
    <property type="project" value="TreeGrafter"/>
</dbReference>
<dbReference type="Pfam" id="PF01075">
    <property type="entry name" value="Glyco_transf_9"/>
    <property type="match status" value="1"/>
</dbReference>
<name>A0A2X1Q2K7_KLEPN</name>
<dbReference type="Proteomes" id="UP000250675">
    <property type="component" value="Unassembled WGS sequence"/>
</dbReference>